<proteinExistence type="predicted"/>
<evidence type="ECO:0000313" key="1">
    <source>
        <dbReference type="EMBL" id="PWU22580.1"/>
    </source>
</evidence>
<name>A0A317JS34_9BACT</name>
<reference evidence="1 2" key="1">
    <citation type="submission" date="2018-02" db="EMBL/GenBank/DDBJ databases">
        <title>Genomic Reconstructions from Amazon Rainforest and Pasture Soil Reveal Novel Insights into the Physiology of Candidate Phyla in Tropical Sites.</title>
        <authorList>
            <person name="Kroeger M.E."/>
            <person name="Delmont T."/>
            <person name="Eren A.M."/>
            <person name="Guo J."/>
            <person name="Meyer K.M."/>
            <person name="Khan K."/>
            <person name="Rodrigues J.L.M."/>
            <person name="Bohannan B.J.M."/>
            <person name="Tringe S."/>
            <person name="Borges C.D."/>
            <person name="Tiedje J."/>
            <person name="Tsai S.M."/>
            <person name="Nusslein K."/>
        </authorList>
    </citation>
    <scope>NUCLEOTIDE SEQUENCE [LARGE SCALE GENOMIC DNA]</scope>
    <source>
        <strain evidence="1">Amazon FNV 2010 28 9</strain>
    </source>
</reference>
<organism evidence="1 2">
    <name type="scientific">Candidatus Cerribacteria bacterium 'Amazon FNV 2010 28 9'</name>
    <dbReference type="NCBI Taxonomy" id="2081795"/>
    <lineage>
        <taxon>Bacteria</taxon>
        <taxon>Candidatus Cerribacteria</taxon>
    </lineage>
</organism>
<sequence length="128" mass="14479">MKYNTDWDHPPEYCKTCSESRVKVNRNEKGTFQATKKDGTLLFTFGRCSAPPSHKQGGKADIKREWANRGYYWVAVPGTPHETYIIDRNPVVDGFIQQAGHMETTYSKEALHLGWIAMAIAVLGSDEE</sequence>
<comment type="caution">
    <text evidence="1">The sequence shown here is derived from an EMBL/GenBank/DDBJ whole genome shotgun (WGS) entry which is preliminary data.</text>
</comment>
<dbReference type="Proteomes" id="UP000246104">
    <property type="component" value="Unassembled WGS sequence"/>
</dbReference>
<dbReference type="AlphaFoldDB" id="A0A317JS34"/>
<gene>
    <name evidence="1" type="ORF">C5B42_05670</name>
</gene>
<protein>
    <submittedName>
        <fullName evidence="1">Uncharacterized protein</fullName>
    </submittedName>
</protein>
<evidence type="ECO:0000313" key="2">
    <source>
        <dbReference type="Proteomes" id="UP000246104"/>
    </source>
</evidence>
<dbReference type="EMBL" id="PSRQ01000061">
    <property type="protein sequence ID" value="PWU22580.1"/>
    <property type="molecule type" value="Genomic_DNA"/>
</dbReference>
<accession>A0A317JS34</accession>